<protein>
    <submittedName>
        <fullName evidence="1">Uncharacterized protein</fullName>
    </submittedName>
</protein>
<sequence length="47" mass="5591">MKLMVFGLFINNTLGELSFEHGGKLGWETATYFMRFASFKAYYRRFI</sequence>
<reference evidence="1 2" key="1">
    <citation type="submission" date="2018-06" db="EMBL/GenBank/DDBJ databases">
        <authorList>
            <consortium name="Pathogen Informatics"/>
            <person name="Doyle S."/>
        </authorList>
    </citation>
    <scope>NUCLEOTIDE SEQUENCE [LARGE SCALE GENOMIC DNA]</scope>
    <source>
        <strain evidence="1 2">NCTC11938</strain>
    </source>
</reference>
<dbReference type="AlphaFoldDB" id="A0A379GI12"/>
<dbReference type="EMBL" id="UGTS01000006">
    <property type="protein sequence ID" value="SUC40684.1"/>
    <property type="molecule type" value="Genomic_DNA"/>
</dbReference>
<proteinExistence type="predicted"/>
<gene>
    <name evidence="1" type="ORF">NCTC11938_04986</name>
</gene>
<organism evidence="1 2">
    <name type="scientific">Proteus mirabilis</name>
    <dbReference type="NCBI Taxonomy" id="584"/>
    <lineage>
        <taxon>Bacteria</taxon>
        <taxon>Pseudomonadati</taxon>
        <taxon>Pseudomonadota</taxon>
        <taxon>Gammaproteobacteria</taxon>
        <taxon>Enterobacterales</taxon>
        <taxon>Morganellaceae</taxon>
        <taxon>Proteus</taxon>
    </lineage>
</organism>
<evidence type="ECO:0000313" key="1">
    <source>
        <dbReference type="EMBL" id="SUC40684.1"/>
    </source>
</evidence>
<name>A0A379GI12_PROMI</name>
<evidence type="ECO:0000313" key="2">
    <source>
        <dbReference type="Proteomes" id="UP000254191"/>
    </source>
</evidence>
<dbReference type="Proteomes" id="UP000254191">
    <property type="component" value="Unassembled WGS sequence"/>
</dbReference>
<accession>A0A379GI12</accession>